<dbReference type="PROSITE" id="PS51918">
    <property type="entry name" value="RADICAL_SAM"/>
    <property type="match status" value="1"/>
</dbReference>
<keyword evidence="3 11" id="KW-0963">Cytoplasm</keyword>
<dbReference type="GO" id="GO:0070040">
    <property type="term" value="F:rRNA (adenine(2503)-C2-)-methyltransferase activity"/>
    <property type="evidence" value="ECO:0007669"/>
    <property type="project" value="UniProtKB-UniRule"/>
</dbReference>
<dbReference type="Gene3D" id="1.10.150.530">
    <property type="match status" value="1"/>
</dbReference>
<feature type="binding site" evidence="11">
    <location>
        <position position="139"/>
    </location>
    <ligand>
        <name>[4Fe-4S] cluster</name>
        <dbReference type="ChEBI" id="CHEBI:49883"/>
        <note>4Fe-4S-S-AdoMet</note>
    </ligand>
</feature>
<keyword evidence="8 11" id="KW-0479">Metal-binding</keyword>
<dbReference type="SUPFAM" id="SSF102114">
    <property type="entry name" value="Radical SAM enzymes"/>
    <property type="match status" value="1"/>
</dbReference>
<dbReference type="InterPro" id="IPR058240">
    <property type="entry name" value="rSAM_sf"/>
</dbReference>
<comment type="similarity">
    <text evidence="11">Belongs to the radical SAM superfamily. RlmN family.</text>
</comment>
<comment type="miscellaneous">
    <text evidence="11">Reaction proceeds by a ping-pong mechanism involving intermediate methylation of a conserved cysteine residue.</text>
</comment>
<feature type="binding site" evidence="11">
    <location>
        <position position="224"/>
    </location>
    <ligand>
        <name>S-adenosyl-L-methionine</name>
        <dbReference type="ChEBI" id="CHEBI:59789"/>
    </ligand>
</feature>
<feature type="active site" description="Proton acceptor" evidence="11">
    <location>
        <position position="115"/>
    </location>
</feature>
<dbReference type="KEGG" id="plan:A1s21148_04740"/>
<keyword evidence="10 11" id="KW-0411">Iron-sulfur</keyword>
<feature type="active site" description="S-methylcysteine intermediate" evidence="11">
    <location>
        <position position="366"/>
    </location>
</feature>
<evidence type="ECO:0000256" key="12">
    <source>
        <dbReference type="SAM" id="MobiDB-lite"/>
    </source>
</evidence>
<dbReference type="NCBIfam" id="TIGR00048">
    <property type="entry name" value="rRNA_mod_RlmN"/>
    <property type="match status" value="1"/>
</dbReference>
<dbReference type="HAMAP" id="MF_01849">
    <property type="entry name" value="RNA_methyltr_RlmN"/>
    <property type="match status" value="1"/>
</dbReference>
<evidence type="ECO:0000256" key="6">
    <source>
        <dbReference type="ARBA" id="ARBA00022679"/>
    </source>
</evidence>
<dbReference type="Pfam" id="PF04055">
    <property type="entry name" value="Radical_SAM"/>
    <property type="match status" value="1"/>
</dbReference>
<evidence type="ECO:0000256" key="5">
    <source>
        <dbReference type="ARBA" id="ARBA00022603"/>
    </source>
</evidence>
<accession>A0AAC9YQZ0</accession>
<evidence type="ECO:0000256" key="9">
    <source>
        <dbReference type="ARBA" id="ARBA00023004"/>
    </source>
</evidence>
<feature type="region of interest" description="Disordered" evidence="12">
    <location>
        <begin position="1"/>
        <end position="29"/>
    </location>
</feature>
<keyword evidence="11" id="KW-1015">Disulfide bond</keyword>
<organism evidence="14 15">
    <name type="scientific">Candidatus Planktophila lacus</name>
    <dbReference type="NCBI Taxonomy" id="1884913"/>
    <lineage>
        <taxon>Bacteria</taxon>
        <taxon>Bacillati</taxon>
        <taxon>Actinomycetota</taxon>
        <taxon>Actinomycetes</taxon>
        <taxon>Candidatus Nanopelagicales</taxon>
        <taxon>Candidatus Nanopelagicaceae</taxon>
        <taxon>Candidatus Planktophila</taxon>
    </lineage>
</organism>
<dbReference type="GO" id="GO:0046872">
    <property type="term" value="F:metal ion binding"/>
    <property type="evidence" value="ECO:0007669"/>
    <property type="project" value="UniProtKB-KW"/>
</dbReference>
<sequence length="376" mass="41315">MSTRPDANPELKLVFDEPPQRKKAPKHLADLSPADRKIWAKELGLQPFRASQVATHYFSHLSNNPEEWTDIPAAERQSIADALTPKLIQLVTSRTTDNGMTRKDLWKLHDGVLVESVLMRYTDRVTVCISSQAGCGMNCPFCATGQAGLTRNLTAGEITEQIVAAARACANGELPGGEARLSNIVFMGMGEPLANYNAVVRTLRNITDPNPDGLGISARSVTVSTVGLVNGIEKLMDEGINCTLAVSLHTPDDELRDSLVPINSRFNVREVLAAADAYEKKTGRRYSIEYALIRDINDQSWRADLLGRLLKSRNAHVNLIPLNPTPGSKWTASRREDEEEFVRILENYGVPVTVRDTRGREIDGACGQLAAAEKSK</sequence>
<evidence type="ECO:0000256" key="2">
    <source>
        <dbReference type="ARBA" id="ARBA00022485"/>
    </source>
</evidence>
<dbReference type="PANTHER" id="PTHR30544:SF5">
    <property type="entry name" value="RADICAL SAM CORE DOMAIN-CONTAINING PROTEIN"/>
    <property type="match status" value="1"/>
</dbReference>
<feature type="binding site" evidence="11">
    <location>
        <begin position="190"/>
        <end position="191"/>
    </location>
    <ligand>
        <name>S-adenosyl-L-methionine</name>
        <dbReference type="ChEBI" id="CHEBI:59789"/>
    </ligand>
</feature>
<feature type="binding site" evidence="11">
    <location>
        <begin position="247"/>
        <end position="249"/>
    </location>
    <ligand>
        <name>S-adenosyl-L-methionine</name>
        <dbReference type="ChEBI" id="CHEBI:59789"/>
    </ligand>
</feature>
<keyword evidence="4 11" id="KW-0698">rRNA processing</keyword>
<comment type="caution">
    <text evidence="11">Lacks conserved residue(s) required for the propagation of feature annotation.</text>
</comment>
<reference evidence="14 15" key="1">
    <citation type="submission" date="2016-07" db="EMBL/GenBank/DDBJ databases">
        <title>High microdiversification within the ubiquitous acI lineage of Actinobacteria.</title>
        <authorList>
            <person name="Neuenschwander S.M."/>
            <person name="Salcher M."/>
            <person name="Ghai R."/>
            <person name="Pernthaler J."/>
        </authorList>
    </citation>
    <scope>NUCLEOTIDE SEQUENCE [LARGE SCALE GENOMIC DNA]</scope>
    <source>
        <strain evidence="14">MMS-21-148</strain>
    </source>
</reference>
<evidence type="ECO:0000256" key="8">
    <source>
        <dbReference type="ARBA" id="ARBA00022723"/>
    </source>
</evidence>
<keyword evidence="6 11" id="KW-0808">Transferase</keyword>
<comment type="catalytic activity">
    <reaction evidence="11">
        <text>adenosine(37) in tRNA + 2 reduced [2Fe-2S]-[ferredoxin] + 2 S-adenosyl-L-methionine = 2-methyladenosine(37) in tRNA + 5'-deoxyadenosine + L-methionine + 2 oxidized [2Fe-2S]-[ferredoxin] + S-adenosyl-L-homocysteine</text>
        <dbReference type="Rhea" id="RHEA:43332"/>
        <dbReference type="Rhea" id="RHEA-COMP:10000"/>
        <dbReference type="Rhea" id="RHEA-COMP:10001"/>
        <dbReference type="Rhea" id="RHEA-COMP:10162"/>
        <dbReference type="Rhea" id="RHEA-COMP:10485"/>
        <dbReference type="ChEBI" id="CHEBI:17319"/>
        <dbReference type="ChEBI" id="CHEBI:33737"/>
        <dbReference type="ChEBI" id="CHEBI:33738"/>
        <dbReference type="ChEBI" id="CHEBI:57844"/>
        <dbReference type="ChEBI" id="CHEBI:57856"/>
        <dbReference type="ChEBI" id="CHEBI:59789"/>
        <dbReference type="ChEBI" id="CHEBI:74411"/>
        <dbReference type="ChEBI" id="CHEBI:74497"/>
        <dbReference type="EC" id="2.1.1.192"/>
    </reaction>
</comment>
<feature type="binding site" evidence="11">
    <location>
        <position position="142"/>
    </location>
    <ligand>
        <name>[4Fe-4S] cluster</name>
        <dbReference type="ChEBI" id="CHEBI:49883"/>
        <note>4Fe-4S-S-AdoMet</note>
    </ligand>
</feature>
<dbReference type="GO" id="GO:0000049">
    <property type="term" value="F:tRNA binding"/>
    <property type="evidence" value="ECO:0007669"/>
    <property type="project" value="UniProtKB-UniRule"/>
</dbReference>
<evidence type="ECO:0000256" key="7">
    <source>
        <dbReference type="ARBA" id="ARBA00022691"/>
    </source>
</evidence>
<dbReference type="Gene3D" id="3.20.20.70">
    <property type="entry name" value="Aldolase class I"/>
    <property type="match status" value="1"/>
</dbReference>
<dbReference type="RefSeq" id="WP_095671303.1">
    <property type="nucleotide sequence ID" value="NZ_CP016769.1"/>
</dbReference>
<dbReference type="InterPro" id="IPR040072">
    <property type="entry name" value="Methyltransferase_A"/>
</dbReference>
<name>A0AAC9YQZ0_9ACTN</name>
<dbReference type="GO" id="GO:0002935">
    <property type="term" value="F:tRNA (adenine(37)-C2)-methyltransferase activity"/>
    <property type="evidence" value="ECO:0007669"/>
    <property type="project" value="UniProtKB-UniRule"/>
</dbReference>
<keyword evidence="5 11" id="KW-0489">Methyltransferase</keyword>
<dbReference type="GO" id="GO:0070475">
    <property type="term" value="P:rRNA base methylation"/>
    <property type="evidence" value="ECO:0007669"/>
    <property type="project" value="UniProtKB-UniRule"/>
</dbReference>
<dbReference type="GO" id="GO:0051539">
    <property type="term" value="F:4 iron, 4 sulfur cluster binding"/>
    <property type="evidence" value="ECO:0007669"/>
    <property type="project" value="UniProtKB-UniRule"/>
</dbReference>
<keyword evidence="11" id="KW-0819">tRNA processing</keyword>
<dbReference type="SFLD" id="SFLDF00275">
    <property type="entry name" value="adenosine_C2_methyltransferase"/>
    <property type="match status" value="1"/>
</dbReference>
<dbReference type="EMBL" id="CP016769">
    <property type="protein sequence ID" value="ASY10816.1"/>
    <property type="molecule type" value="Genomic_DNA"/>
</dbReference>
<comment type="function">
    <text evidence="11">Specifically methylates position 2 of adenine 2503 in 23S rRNA and position 2 of adenine 37 in tRNAs.</text>
</comment>
<keyword evidence="15" id="KW-1185">Reference proteome</keyword>
<feature type="binding site" evidence="11">
    <location>
        <position position="323"/>
    </location>
    <ligand>
        <name>S-adenosyl-L-methionine</name>
        <dbReference type="ChEBI" id="CHEBI:59789"/>
    </ligand>
</feature>
<evidence type="ECO:0000256" key="1">
    <source>
        <dbReference type="ARBA" id="ARBA00004496"/>
    </source>
</evidence>
<evidence type="ECO:0000256" key="10">
    <source>
        <dbReference type="ARBA" id="ARBA00023014"/>
    </source>
</evidence>
<evidence type="ECO:0000259" key="13">
    <source>
        <dbReference type="PROSITE" id="PS51918"/>
    </source>
</evidence>
<dbReference type="FunFam" id="3.20.20.70:FF:000014">
    <property type="entry name" value="Probable dual-specificity RNA methyltransferase RlmN"/>
    <property type="match status" value="1"/>
</dbReference>
<keyword evidence="7 11" id="KW-0949">S-adenosyl-L-methionine</keyword>
<comment type="subcellular location">
    <subcellularLocation>
        <location evidence="1 11">Cytoplasm</location>
    </subcellularLocation>
</comment>
<feature type="compositionally biased region" description="Basic and acidic residues" evidence="12">
    <location>
        <begin position="7"/>
        <end position="20"/>
    </location>
</feature>
<protein>
    <recommendedName>
        <fullName evidence="11">Probable dual-specificity RNA methyltransferase RlmN</fullName>
        <ecNumber evidence="11">2.1.1.192</ecNumber>
    </recommendedName>
    <alternativeName>
        <fullName evidence="11">23S rRNA (adenine(2503)-C(2))-methyltransferase</fullName>
    </alternativeName>
    <alternativeName>
        <fullName evidence="11">23S rRNA m2A2503 methyltransferase</fullName>
    </alternativeName>
    <alternativeName>
        <fullName evidence="11">Ribosomal RNA large subunit methyltransferase N</fullName>
    </alternativeName>
    <alternativeName>
        <fullName evidence="11">tRNA (adenine(37)-C(2))-methyltransferase</fullName>
    </alternativeName>
    <alternativeName>
        <fullName evidence="11">tRNA m2A37 methyltransferase</fullName>
    </alternativeName>
</protein>
<evidence type="ECO:0000313" key="15">
    <source>
        <dbReference type="Proteomes" id="UP000217144"/>
    </source>
</evidence>
<dbReference type="GO" id="GO:0030488">
    <property type="term" value="P:tRNA methylation"/>
    <property type="evidence" value="ECO:0007669"/>
    <property type="project" value="UniProtKB-UniRule"/>
</dbReference>
<dbReference type="PANTHER" id="PTHR30544">
    <property type="entry name" value="23S RRNA METHYLTRANSFERASE"/>
    <property type="match status" value="1"/>
</dbReference>
<keyword evidence="2 11" id="KW-0004">4Fe-4S</keyword>
<dbReference type="CDD" id="cd01335">
    <property type="entry name" value="Radical_SAM"/>
    <property type="match status" value="1"/>
</dbReference>
<evidence type="ECO:0000256" key="11">
    <source>
        <dbReference type="HAMAP-Rule" id="MF_01849"/>
    </source>
</evidence>
<dbReference type="EC" id="2.1.1.192" evidence="11"/>
<evidence type="ECO:0000313" key="14">
    <source>
        <dbReference type="EMBL" id="ASY10816.1"/>
    </source>
</evidence>
<comment type="catalytic activity">
    <reaction evidence="11">
        <text>adenosine(2503) in 23S rRNA + 2 reduced [2Fe-2S]-[ferredoxin] + 2 S-adenosyl-L-methionine = 2-methyladenosine(2503) in 23S rRNA + 5'-deoxyadenosine + L-methionine + 2 oxidized [2Fe-2S]-[ferredoxin] + S-adenosyl-L-homocysteine</text>
        <dbReference type="Rhea" id="RHEA:42916"/>
        <dbReference type="Rhea" id="RHEA-COMP:10000"/>
        <dbReference type="Rhea" id="RHEA-COMP:10001"/>
        <dbReference type="Rhea" id="RHEA-COMP:10152"/>
        <dbReference type="Rhea" id="RHEA-COMP:10282"/>
        <dbReference type="ChEBI" id="CHEBI:17319"/>
        <dbReference type="ChEBI" id="CHEBI:33737"/>
        <dbReference type="ChEBI" id="CHEBI:33738"/>
        <dbReference type="ChEBI" id="CHEBI:57844"/>
        <dbReference type="ChEBI" id="CHEBI:57856"/>
        <dbReference type="ChEBI" id="CHEBI:59789"/>
        <dbReference type="ChEBI" id="CHEBI:74411"/>
        <dbReference type="ChEBI" id="CHEBI:74497"/>
        <dbReference type="EC" id="2.1.1.192"/>
    </reaction>
</comment>
<gene>
    <name evidence="11" type="primary">rlmN</name>
    <name evidence="14" type="ORF">A1s21148_04740</name>
</gene>
<comment type="cofactor">
    <cofactor evidence="11">
        <name>[4Fe-4S] cluster</name>
        <dbReference type="ChEBI" id="CHEBI:49883"/>
    </cofactor>
    <text evidence="11">Binds 1 [4Fe-4S] cluster. The cluster is coordinated with 3 cysteines and an exchangeable S-adenosyl-L-methionine.</text>
</comment>
<dbReference type="InterPro" id="IPR004383">
    <property type="entry name" value="rRNA_lsu_MTrfase_RlmN/Cfr"/>
</dbReference>
<dbReference type="InterPro" id="IPR027492">
    <property type="entry name" value="RNA_MTrfase_RlmN"/>
</dbReference>
<dbReference type="GO" id="GO:0019843">
    <property type="term" value="F:rRNA binding"/>
    <property type="evidence" value="ECO:0007669"/>
    <property type="project" value="UniProtKB-UniRule"/>
</dbReference>
<dbReference type="InterPro" id="IPR007197">
    <property type="entry name" value="rSAM"/>
</dbReference>
<evidence type="ECO:0000256" key="3">
    <source>
        <dbReference type="ARBA" id="ARBA00022490"/>
    </source>
</evidence>
<dbReference type="PIRSF" id="PIRSF006004">
    <property type="entry name" value="CHP00048"/>
    <property type="match status" value="1"/>
</dbReference>
<keyword evidence="9 11" id="KW-0408">Iron</keyword>
<dbReference type="Proteomes" id="UP000217144">
    <property type="component" value="Chromosome"/>
</dbReference>
<dbReference type="AlphaFoldDB" id="A0AAC9YQZ0"/>
<evidence type="ECO:0000256" key="4">
    <source>
        <dbReference type="ARBA" id="ARBA00022552"/>
    </source>
</evidence>
<dbReference type="SFLD" id="SFLDS00029">
    <property type="entry name" value="Radical_SAM"/>
    <property type="match status" value="1"/>
</dbReference>
<dbReference type="GO" id="GO:0005737">
    <property type="term" value="C:cytoplasm"/>
    <property type="evidence" value="ECO:0007669"/>
    <property type="project" value="UniProtKB-SubCell"/>
</dbReference>
<proteinExistence type="inferred from homology"/>
<dbReference type="InterPro" id="IPR013785">
    <property type="entry name" value="Aldolase_TIM"/>
</dbReference>
<feature type="binding site" evidence="11">
    <location>
        <position position="135"/>
    </location>
    <ligand>
        <name>[4Fe-4S] cluster</name>
        <dbReference type="ChEBI" id="CHEBI:49883"/>
        <note>4Fe-4S-S-AdoMet</note>
    </ligand>
</feature>
<feature type="domain" description="Radical SAM core" evidence="13">
    <location>
        <begin position="121"/>
        <end position="361"/>
    </location>
</feature>
<dbReference type="SFLD" id="SFLDG01062">
    <property type="entry name" value="methyltransferase_(Class_A)"/>
    <property type="match status" value="1"/>
</dbReference>